<dbReference type="InterPro" id="IPR017853">
    <property type="entry name" value="GH"/>
</dbReference>
<dbReference type="PANTHER" id="PTHR37836:SF2">
    <property type="entry name" value="DUF4038 DOMAIN-CONTAINING PROTEIN"/>
    <property type="match status" value="1"/>
</dbReference>
<feature type="domain" description="Putative collagen-binding" evidence="1">
    <location>
        <begin position="379"/>
        <end position="452"/>
    </location>
</feature>
<reference evidence="3" key="1">
    <citation type="submission" date="2023-05" db="EMBL/GenBank/DDBJ databases">
        <title>Anaerotaeda fermentans gen. nov., sp. nov., a novel anaerobic planctomycete of the new family within the order Sedimentisphaerales isolated from Taman Peninsula, Russia.</title>
        <authorList>
            <person name="Khomyakova M.A."/>
            <person name="Merkel A.Y."/>
            <person name="Slobodkin A.I."/>
        </authorList>
    </citation>
    <scope>NUCLEOTIDE SEQUENCE</scope>
    <source>
        <strain evidence="3">M17dextr</strain>
    </source>
</reference>
<name>A0AAW6U3E1_9BACT</name>
<evidence type="ECO:0000259" key="2">
    <source>
        <dbReference type="Pfam" id="PF13204"/>
    </source>
</evidence>
<protein>
    <submittedName>
        <fullName evidence="3">DUF4038 domain-containing protein</fullName>
    </submittedName>
</protein>
<dbReference type="InterPro" id="IPR025277">
    <property type="entry name" value="Apiosidase-like_cat_dom"/>
</dbReference>
<keyword evidence="4" id="KW-1185">Reference proteome</keyword>
<dbReference type="PROSITE" id="PS51257">
    <property type="entry name" value="PROKAR_LIPOPROTEIN"/>
    <property type="match status" value="1"/>
</dbReference>
<accession>A0AAW6U3E1</accession>
<comment type="caution">
    <text evidence="3">The sequence shown here is derived from an EMBL/GenBank/DDBJ whole genome shotgun (WGS) entry which is preliminary data.</text>
</comment>
<organism evidence="3 4">
    <name type="scientific">Anaerobaca lacustris</name>
    <dbReference type="NCBI Taxonomy" id="3044600"/>
    <lineage>
        <taxon>Bacteria</taxon>
        <taxon>Pseudomonadati</taxon>
        <taxon>Planctomycetota</taxon>
        <taxon>Phycisphaerae</taxon>
        <taxon>Sedimentisphaerales</taxon>
        <taxon>Anaerobacaceae</taxon>
        <taxon>Anaerobaca</taxon>
    </lineage>
</organism>
<dbReference type="SUPFAM" id="SSF51445">
    <property type="entry name" value="(Trans)glycosidases"/>
    <property type="match status" value="1"/>
</dbReference>
<dbReference type="InterPro" id="IPR024749">
    <property type="entry name" value="Collagen-bd_put"/>
</dbReference>
<feature type="domain" description="Apiosidase-like catalytic" evidence="2">
    <location>
        <begin position="37"/>
        <end position="351"/>
    </location>
</feature>
<dbReference type="EMBL" id="JASCXX010000028">
    <property type="protein sequence ID" value="MDI6451077.1"/>
    <property type="molecule type" value="Genomic_DNA"/>
</dbReference>
<gene>
    <name evidence="3" type="ORF">QJ522_18595</name>
</gene>
<dbReference type="Gene3D" id="3.20.20.80">
    <property type="entry name" value="Glycosidases"/>
    <property type="match status" value="1"/>
</dbReference>
<dbReference type="Pfam" id="PF13204">
    <property type="entry name" value="Apiosidase"/>
    <property type="match status" value="1"/>
</dbReference>
<evidence type="ECO:0000313" key="4">
    <source>
        <dbReference type="Proteomes" id="UP001431776"/>
    </source>
</evidence>
<dbReference type="Pfam" id="PF12904">
    <property type="entry name" value="Collagen_bind_2"/>
    <property type="match status" value="1"/>
</dbReference>
<evidence type="ECO:0000259" key="1">
    <source>
        <dbReference type="Pfam" id="PF12904"/>
    </source>
</evidence>
<dbReference type="RefSeq" id="WP_349246486.1">
    <property type="nucleotide sequence ID" value="NZ_JASCXX010000028.1"/>
</dbReference>
<evidence type="ECO:0000313" key="3">
    <source>
        <dbReference type="EMBL" id="MDI6451077.1"/>
    </source>
</evidence>
<dbReference type="Proteomes" id="UP001431776">
    <property type="component" value="Unassembled WGS sequence"/>
</dbReference>
<dbReference type="AlphaFoldDB" id="A0AAW6U3E1"/>
<sequence>MKDRGSTLTVISLTVFGVLGCTVAGEAASPRNYLERSPNGRYLQWQDGTPFYIHADTAWALPRDYSRDEVIGYLDKTVEQKFSAVQMSAVFHAVRPNQDLMGPAFHEGDFLRPKENYWANVDWVVEQTTRRGLVAILNPIWKKQLAAAIGDNGPEKSRAYGRWFAGRYNDNPRVIYFLGGDAVPDPVRKEIIAMGEGVQDVYEGRAIVAYHSASDTTSFDAFGDRPSWLTLNWTYSYCPRYRKTYPYEQHWRTFKEHPPMPFQFGEGYYDFGAARDYGIHHVNTRFGDRYAVRRQAWWASFVTGSAGHAYGAEAIWHHNREGETWRAALQYPSRQDMMRKKNLLDQIPWWTLRPDMENVVLVGGYGTWRTDEFAVAAVSEDRKLAVVYTPVRHALQLDLGGLATGRIEARWFDPTSGASSSPNGWNVGSQGLVTVQSPEKNSAGDADHVLVLTVQ</sequence>
<dbReference type="PANTHER" id="PTHR37836">
    <property type="entry name" value="LMO1036 PROTEIN"/>
    <property type="match status" value="1"/>
</dbReference>
<proteinExistence type="predicted"/>